<keyword evidence="2" id="KW-1185">Reference proteome</keyword>
<proteinExistence type="predicted"/>
<accession>A0A1U7Z1G0</accession>
<dbReference type="AlphaFoldDB" id="A0A1U7Z1G0"/>
<sequence>MAILDQNDPTDVNTHASAVVAAGGVANAGVDINILLYLHPSDNLGAMLVSAPFNGIGYHSWRRSVMRALSVNNKLGFIIGECKRPDSQFADYRQWVRCDDIVTLWILNSLSKDIADSVEYTNDAVELWRELEDRYKQTNSARLYQIQKEINDLTLGALNIINFYTKMKKLWEELSNLSMKAQCNCQYNYGAKEKLYKAEHDRHLI</sequence>
<dbReference type="Pfam" id="PF14244">
    <property type="entry name" value="Retrotran_gag_3"/>
    <property type="match status" value="1"/>
</dbReference>
<dbReference type="RefSeq" id="XP_009804740.1">
    <property type="nucleotide sequence ID" value="XM_009806438.1"/>
</dbReference>
<dbReference type="InterPro" id="IPR029472">
    <property type="entry name" value="Copia-like_N"/>
</dbReference>
<reference evidence="3" key="2">
    <citation type="submission" date="2025-08" db="UniProtKB">
        <authorList>
            <consortium name="RefSeq"/>
        </authorList>
    </citation>
    <scope>IDENTIFICATION</scope>
    <source>
        <tissue evidence="3">Leaf</tissue>
    </source>
</reference>
<reference evidence="2" key="1">
    <citation type="journal article" date="2013" name="Genome Biol.">
        <title>Reference genomes and transcriptomes of Nicotiana sylvestris and Nicotiana tomentosiformis.</title>
        <authorList>
            <person name="Sierro N."/>
            <person name="Battey J.N."/>
            <person name="Ouadi S."/>
            <person name="Bovet L."/>
            <person name="Goepfert S."/>
            <person name="Bakaher N."/>
            <person name="Peitsch M.C."/>
            <person name="Ivanov N.V."/>
        </authorList>
    </citation>
    <scope>NUCLEOTIDE SEQUENCE [LARGE SCALE GENOMIC DNA]</scope>
</reference>
<dbReference type="Proteomes" id="UP000189701">
    <property type="component" value="Unplaced"/>
</dbReference>
<evidence type="ECO:0000313" key="3">
    <source>
        <dbReference type="RefSeq" id="XP_009804740.1"/>
    </source>
</evidence>
<evidence type="ECO:0000313" key="2">
    <source>
        <dbReference type="Proteomes" id="UP000189701"/>
    </source>
</evidence>
<feature type="domain" description="Retrotransposon Copia-like N-terminal" evidence="1">
    <location>
        <begin position="39"/>
        <end position="86"/>
    </location>
</feature>
<evidence type="ECO:0000259" key="1">
    <source>
        <dbReference type="Pfam" id="PF14244"/>
    </source>
</evidence>
<dbReference type="PANTHER" id="PTHR37610:SF40">
    <property type="entry name" value="OS01G0909600 PROTEIN"/>
    <property type="match status" value="1"/>
</dbReference>
<name>A0A1U7Z1G0_NICSY</name>
<dbReference type="PANTHER" id="PTHR37610">
    <property type="entry name" value="CCHC-TYPE DOMAIN-CONTAINING PROTEIN"/>
    <property type="match status" value="1"/>
</dbReference>
<gene>
    <name evidence="3" type="primary">LOC104249914</name>
</gene>
<protein>
    <submittedName>
        <fullName evidence="3">Uncharacterized protein LOC104249914</fullName>
    </submittedName>
</protein>
<organism evidence="2 3">
    <name type="scientific">Nicotiana sylvestris</name>
    <name type="common">Wood tobacco</name>
    <name type="synonym">South American tobacco</name>
    <dbReference type="NCBI Taxonomy" id="4096"/>
    <lineage>
        <taxon>Eukaryota</taxon>
        <taxon>Viridiplantae</taxon>
        <taxon>Streptophyta</taxon>
        <taxon>Embryophyta</taxon>
        <taxon>Tracheophyta</taxon>
        <taxon>Spermatophyta</taxon>
        <taxon>Magnoliopsida</taxon>
        <taxon>eudicotyledons</taxon>
        <taxon>Gunneridae</taxon>
        <taxon>Pentapetalae</taxon>
        <taxon>asterids</taxon>
        <taxon>lamiids</taxon>
        <taxon>Solanales</taxon>
        <taxon>Solanaceae</taxon>
        <taxon>Nicotianoideae</taxon>
        <taxon>Nicotianeae</taxon>
        <taxon>Nicotiana</taxon>
    </lineage>
</organism>